<evidence type="ECO:0000313" key="6">
    <source>
        <dbReference type="Proteomes" id="UP000281498"/>
    </source>
</evidence>
<evidence type="ECO:0000259" key="4">
    <source>
        <dbReference type="PROSITE" id="PS50977"/>
    </source>
</evidence>
<dbReference type="GO" id="GO:0003677">
    <property type="term" value="F:DNA binding"/>
    <property type="evidence" value="ECO:0007669"/>
    <property type="project" value="UniProtKB-UniRule"/>
</dbReference>
<dbReference type="PANTHER" id="PTHR43479:SF20">
    <property type="entry name" value="HTH TETR-TYPE DOMAIN-CONTAINING PROTEIN"/>
    <property type="match status" value="1"/>
</dbReference>
<dbReference type="AlphaFoldDB" id="A0A3A9K755"/>
<dbReference type="PRINTS" id="PR00455">
    <property type="entry name" value="HTHTETR"/>
</dbReference>
<comment type="caution">
    <text evidence="5">The sequence shown here is derived from an EMBL/GenBank/DDBJ whole genome shotgun (WGS) entry which is preliminary data.</text>
</comment>
<dbReference type="InterPro" id="IPR001647">
    <property type="entry name" value="HTH_TetR"/>
</dbReference>
<dbReference type="Proteomes" id="UP000281498">
    <property type="component" value="Unassembled WGS sequence"/>
</dbReference>
<gene>
    <name evidence="5" type="ORF">CR203_16575</name>
</gene>
<evidence type="ECO:0000313" key="5">
    <source>
        <dbReference type="EMBL" id="RKL66171.1"/>
    </source>
</evidence>
<accession>A0A3A9K755</accession>
<evidence type="ECO:0000256" key="2">
    <source>
        <dbReference type="ARBA" id="ARBA00023125"/>
    </source>
</evidence>
<dbReference type="Gene3D" id="1.10.10.60">
    <property type="entry name" value="Homeodomain-like"/>
    <property type="match status" value="1"/>
</dbReference>
<dbReference type="Pfam" id="PF00440">
    <property type="entry name" value="TetR_N"/>
    <property type="match status" value="1"/>
</dbReference>
<dbReference type="SUPFAM" id="SSF46689">
    <property type="entry name" value="Homeodomain-like"/>
    <property type="match status" value="1"/>
</dbReference>
<dbReference type="InterPro" id="IPR050624">
    <property type="entry name" value="HTH-type_Tx_Regulator"/>
</dbReference>
<keyword evidence="2 3" id="KW-0238">DNA-binding</keyword>
<feature type="DNA-binding region" description="H-T-H motif" evidence="3">
    <location>
        <begin position="24"/>
        <end position="43"/>
    </location>
</feature>
<dbReference type="EMBL" id="PDOE01000008">
    <property type="protein sequence ID" value="RKL66171.1"/>
    <property type="molecule type" value="Genomic_DNA"/>
</dbReference>
<keyword evidence="1" id="KW-0678">Repressor</keyword>
<reference evidence="5 6" key="1">
    <citation type="submission" date="2017-10" db="EMBL/GenBank/DDBJ databases">
        <title>Bacillus sp. nov., a halophilic bacterium isolated from a Keqin Lake.</title>
        <authorList>
            <person name="Wang H."/>
        </authorList>
    </citation>
    <scope>NUCLEOTIDE SEQUENCE [LARGE SCALE GENOMIC DNA]</scope>
    <source>
        <strain evidence="5 6">KCTC 13187</strain>
    </source>
</reference>
<name>A0A3A9K755_9BACI</name>
<feature type="domain" description="HTH tetR-type" evidence="4">
    <location>
        <begin position="1"/>
        <end position="61"/>
    </location>
</feature>
<protein>
    <recommendedName>
        <fullName evidence="4">HTH tetR-type domain-containing protein</fullName>
    </recommendedName>
</protein>
<dbReference type="RefSeq" id="WP_110937003.1">
    <property type="nucleotide sequence ID" value="NZ_KZ614146.1"/>
</dbReference>
<sequence>MKTSEEILHAALKTFADKGYEGTSLSTVASEVGIKKPSIYNHFKSKEDLFLAVVQFVYKEYLKEIKNLIDNNSNKTPDILLKLVVDNITTYLSSEKSGIFYIHFLLFPPKNLKEKINEQFSQFEKDSDDLFIPVFQNAIRLNLIKQVPIQDLLDSFYCLLDGITFQLFSYTRSTGLRKKEAAWQIFWNSISKKVV</sequence>
<keyword evidence="6" id="KW-1185">Reference proteome</keyword>
<evidence type="ECO:0000256" key="3">
    <source>
        <dbReference type="PROSITE-ProRule" id="PRU00335"/>
    </source>
</evidence>
<dbReference type="PANTHER" id="PTHR43479">
    <property type="entry name" value="ACREF/ENVCD OPERON REPRESSOR-RELATED"/>
    <property type="match status" value="1"/>
</dbReference>
<dbReference type="OrthoDB" id="509229at2"/>
<dbReference type="Gene3D" id="1.10.357.10">
    <property type="entry name" value="Tetracycline Repressor, domain 2"/>
    <property type="match status" value="1"/>
</dbReference>
<proteinExistence type="predicted"/>
<organism evidence="5 6">
    <name type="scientific">Salipaludibacillus neizhouensis</name>
    <dbReference type="NCBI Taxonomy" id="885475"/>
    <lineage>
        <taxon>Bacteria</taxon>
        <taxon>Bacillati</taxon>
        <taxon>Bacillota</taxon>
        <taxon>Bacilli</taxon>
        <taxon>Bacillales</taxon>
        <taxon>Bacillaceae</taxon>
    </lineage>
</organism>
<dbReference type="PROSITE" id="PS50977">
    <property type="entry name" value="HTH_TETR_2"/>
    <property type="match status" value="1"/>
</dbReference>
<evidence type="ECO:0000256" key="1">
    <source>
        <dbReference type="ARBA" id="ARBA00022491"/>
    </source>
</evidence>
<dbReference type="InterPro" id="IPR009057">
    <property type="entry name" value="Homeodomain-like_sf"/>
</dbReference>